<dbReference type="SUPFAM" id="SSF53756">
    <property type="entry name" value="UDP-Glycosyltransferase/glycogen phosphorylase"/>
    <property type="match status" value="1"/>
</dbReference>
<dbReference type="PROSITE" id="PS51783">
    <property type="entry name" value="PH_BEACH"/>
    <property type="match status" value="1"/>
</dbReference>
<dbReference type="InterPro" id="IPR023362">
    <property type="entry name" value="PH-BEACH_dom"/>
</dbReference>
<dbReference type="Pfam" id="PF00982">
    <property type="entry name" value="Glyco_transf_20"/>
    <property type="match status" value="1"/>
</dbReference>
<dbReference type="PANTHER" id="PTHR10788:SF116">
    <property type="entry name" value="ALPHA,ALPHA-TREHALOSE-PHOSPHATE SYNTHASE [UDP-FORMING] 7-RELATED"/>
    <property type="match status" value="1"/>
</dbReference>
<accession>A0ABY9C3E6</accession>
<evidence type="ECO:0000259" key="1">
    <source>
        <dbReference type="PROSITE" id="PS51783"/>
    </source>
</evidence>
<organism evidence="2 3">
    <name type="scientific">Vitis vinifera</name>
    <name type="common">Grape</name>
    <dbReference type="NCBI Taxonomy" id="29760"/>
    <lineage>
        <taxon>Eukaryota</taxon>
        <taxon>Viridiplantae</taxon>
        <taxon>Streptophyta</taxon>
        <taxon>Embryophyta</taxon>
        <taxon>Tracheophyta</taxon>
        <taxon>Spermatophyta</taxon>
        <taxon>Magnoliopsida</taxon>
        <taxon>eudicotyledons</taxon>
        <taxon>Gunneridae</taxon>
        <taxon>Pentapetalae</taxon>
        <taxon>rosids</taxon>
        <taxon>Vitales</taxon>
        <taxon>Vitaceae</taxon>
        <taxon>Viteae</taxon>
        <taxon>Vitis</taxon>
    </lineage>
</organism>
<dbReference type="Gene3D" id="2.30.29.30">
    <property type="entry name" value="Pleckstrin-homology domain (PH domain)/Phosphotyrosine-binding domain (PTB)"/>
    <property type="match status" value="1"/>
</dbReference>
<dbReference type="Pfam" id="PF14844">
    <property type="entry name" value="PH_BEACH"/>
    <property type="match status" value="1"/>
</dbReference>
<gene>
    <name evidence="2" type="ORF">VitviT2T_008707</name>
</gene>
<proteinExistence type="predicted"/>
<sequence>MLGLEYQSKRGYIGLEYYGRTVGIKIMPVGIHMGRIASVMKLADKEKKVGELKQQFEGKTVLLGVDDMDIFKGINLKLLAMEQLLQQHSKWQGKAVLVQIANPAKGKGADLEEIQAEIRESCRRINEEFGEPGYEPIVLLTDQFQSMRELPITVLLSMLLSRLSGMGWIAVQKLEIKENDRSWLMSSLHQIFSRRYFLRRSALKLFMIDRSNFFFDFRGTCQRDGDVFAHYR</sequence>
<evidence type="ECO:0000313" key="2">
    <source>
        <dbReference type="EMBL" id="WJZ89489.1"/>
    </source>
</evidence>
<dbReference type="SUPFAM" id="SSF50729">
    <property type="entry name" value="PH domain-like"/>
    <property type="match status" value="1"/>
</dbReference>
<dbReference type="Proteomes" id="UP001227230">
    <property type="component" value="Chromosome 6"/>
</dbReference>
<evidence type="ECO:0000313" key="3">
    <source>
        <dbReference type="Proteomes" id="UP001227230"/>
    </source>
</evidence>
<feature type="domain" description="BEACH-type PH" evidence="1">
    <location>
        <begin position="111"/>
        <end position="231"/>
    </location>
</feature>
<dbReference type="InterPro" id="IPR001830">
    <property type="entry name" value="Glyco_trans_20"/>
</dbReference>
<name>A0ABY9C3E6_VITVI</name>
<protein>
    <recommendedName>
        <fullName evidence="1">BEACH-type PH domain-containing protein</fullName>
    </recommendedName>
</protein>
<dbReference type="PANTHER" id="PTHR10788">
    <property type="entry name" value="TREHALOSE-6-PHOSPHATE SYNTHASE"/>
    <property type="match status" value="1"/>
</dbReference>
<keyword evidence="3" id="KW-1185">Reference proteome</keyword>
<dbReference type="InterPro" id="IPR011993">
    <property type="entry name" value="PH-like_dom_sf"/>
</dbReference>
<dbReference type="Gene3D" id="3.40.50.2000">
    <property type="entry name" value="Glycogen Phosphorylase B"/>
    <property type="match status" value="1"/>
</dbReference>
<dbReference type="EMBL" id="CP126653">
    <property type="protein sequence ID" value="WJZ89489.1"/>
    <property type="molecule type" value="Genomic_DNA"/>
</dbReference>
<reference evidence="2 3" key="1">
    <citation type="journal article" date="2023" name="Hortic Res">
        <title>The complete reference genome for grapevine (Vitis vinifera L.) genetics and breeding.</title>
        <authorList>
            <person name="Shi X."/>
            <person name="Cao S."/>
            <person name="Wang X."/>
            <person name="Huang S."/>
            <person name="Wang Y."/>
            <person name="Liu Z."/>
            <person name="Liu W."/>
            <person name="Leng X."/>
            <person name="Peng Y."/>
            <person name="Wang N."/>
            <person name="Wang Y."/>
            <person name="Ma Z."/>
            <person name="Xu X."/>
            <person name="Zhang F."/>
            <person name="Xue H."/>
            <person name="Zhong H."/>
            <person name="Wang Y."/>
            <person name="Zhang K."/>
            <person name="Velt A."/>
            <person name="Avia K."/>
            <person name="Holtgrawe D."/>
            <person name="Grimplet J."/>
            <person name="Matus J.T."/>
            <person name="Ware D."/>
            <person name="Wu X."/>
            <person name="Wang H."/>
            <person name="Liu C."/>
            <person name="Fang Y."/>
            <person name="Rustenholz C."/>
            <person name="Cheng Z."/>
            <person name="Xiao H."/>
            <person name="Zhou Y."/>
        </authorList>
    </citation>
    <scope>NUCLEOTIDE SEQUENCE [LARGE SCALE GENOMIC DNA]</scope>
    <source>
        <strain evidence="3">cv. Pinot noir / PN40024</strain>
        <tissue evidence="2">Leaf</tissue>
    </source>
</reference>